<dbReference type="GO" id="GO:0016788">
    <property type="term" value="F:hydrolase activity, acting on ester bonds"/>
    <property type="evidence" value="ECO:0007669"/>
    <property type="project" value="UniProtKB-ARBA"/>
</dbReference>
<dbReference type="Proteomes" id="UP000297549">
    <property type="component" value="Unassembled WGS sequence"/>
</dbReference>
<dbReference type="PANTHER" id="PTHR43695">
    <property type="entry name" value="PUTATIVE (AFU_ORTHOLOGUE AFUA_2G17250)-RELATED"/>
    <property type="match status" value="1"/>
</dbReference>
<evidence type="ECO:0000313" key="5">
    <source>
        <dbReference type="EMBL" id="TGE24798.1"/>
    </source>
</evidence>
<organism evidence="5 6">
    <name type="scientific">Hymenobacter aquaticus</name>
    <dbReference type="NCBI Taxonomy" id="1867101"/>
    <lineage>
        <taxon>Bacteria</taxon>
        <taxon>Pseudomonadati</taxon>
        <taxon>Bacteroidota</taxon>
        <taxon>Cytophagia</taxon>
        <taxon>Cytophagales</taxon>
        <taxon>Hymenobacteraceae</taxon>
        <taxon>Hymenobacter</taxon>
    </lineage>
</organism>
<name>A0A4Z0Q402_9BACT</name>
<evidence type="ECO:0000256" key="1">
    <source>
        <dbReference type="ARBA" id="ARBA00008668"/>
    </source>
</evidence>
<keyword evidence="2" id="KW-0378">Hydrolase</keyword>
<dbReference type="RefSeq" id="WP_135462378.1">
    <property type="nucleotide sequence ID" value="NZ_SRLC01000001.1"/>
</dbReference>
<keyword evidence="3" id="KW-0732">Signal</keyword>
<dbReference type="SUPFAM" id="SSF52266">
    <property type="entry name" value="SGNH hydrolase"/>
    <property type="match status" value="1"/>
</dbReference>
<dbReference type="InterPro" id="IPR013830">
    <property type="entry name" value="SGNH_hydro"/>
</dbReference>
<dbReference type="AlphaFoldDB" id="A0A4Z0Q402"/>
<evidence type="ECO:0000259" key="4">
    <source>
        <dbReference type="Pfam" id="PF13472"/>
    </source>
</evidence>
<sequence length="285" mass="31414">MKLLRSTLLLLLPALLSAFLPGPKARPTLFLIGDSTVKYGNLHAEGALWGWGSLLPAYFDTTRLAIQNYARGGTSSRTFRSLGYWAAVQPLLRPGDFVLLQFGHNDDSPLNDTTVARGTLKGNGEETQDIVNQLTGQPETVHSYGWYLRQFVAEARARGARVVICSLVPRNAWTSGKVNRNSPDYGRWAAAAAQQSGAAFIDLNRLVADHYDQTGEAAVGRTYFTPTDPIHTSEAGARLNAEAVASGIRDTKDLALRKYLRRKPGESGRRLDWLHLPMWWAGHAR</sequence>
<gene>
    <name evidence="5" type="ORF">E5K00_06225</name>
</gene>
<evidence type="ECO:0000256" key="2">
    <source>
        <dbReference type="ARBA" id="ARBA00022801"/>
    </source>
</evidence>
<feature type="signal peptide" evidence="3">
    <location>
        <begin position="1"/>
        <end position="18"/>
    </location>
</feature>
<protein>
    <submittedName>
        <fullName evidence="5">Rhamnogalacturonan acetylesterase</fullName>
    </submittedName>
</protein>
<comment type="similarity">
    <text evidence="1">Belongs to the 'GDSL' lipolytic enzyme family.</text>
</comment>
<feature type="domain" description="SGNH hydrolase-type esterase" evidence="4">
    <location>
        <begin position="31"/>
        <end position="239"/>
    </location>
</feature>
<feature type="chain" id="PRO_5021340038" evidence="3">
    <location>
        <begin position="19"/>
        <end position="285"/>
    </location>
</feature>
<reference evidence="5 6" key="1">
    <citation type="submission" date="2019-04" db="EMBL/GenBank/DDBJ databases">
        <authorList>
            <person name="Feng G."/>
            <person name="Zhang J."/>
            <person name="Zhu H."/>
        </authorList>
    </citation>
    <scope>NUCLEOTIDE SEQUENCE [LARGE SCALE GENOMIC DNA]</scope>
    <source>
        <strain evidence="5 6">JCM 31653</strain>
    </source>
</reference>
<evidence type="ECO:0000313" key="6">
    <source>
        <dbReference type="Proteomes" id="UP000297549"/>
    </source>
</evidence>
<accession>A0A4Z0Q402</accession>
<proteinExistence type="inferred from homology"/>
<dbReference type="InterPro" id="IPR036514">
    <property type="entry name" value="SGNH_hydro_sf"/>
</dbReference>
<dbReference type="Gene3D" id="3.40.50.1110">
    <property type="entry name" value="SGNH hydrolase"/>
    <property type="match status" value="1"/>
</dbReference>
<evidence type="ECO:0000256" key="3">
    <source>
        <dbReference type="SAM" id="SignalP"/>
    </source>
</evidence>
<dbReference type="CDD" id="cd01821">
    <property type="entry name" value="Rhamnogalacturan_acetylesterase_like"/>
    <property type="match status" value="1"/>
</dbReference>
<comment type="caution">
    <text evidence="5">The sequence shown here is derived from an EMBL/GenBank/DDBJ whole genome shotgun (WGS) entry which is preliminary data.</text>
</comment>
<dbReference type="OrthoDB" id="9807041at2"/>
<keyword evidence="6" id="KW-1185">Reference proteome</keyword>
<dbReference type="Pfam" id="PF13472">
    <property type="entry name" value="Lipase_GDSL_2"/>
    <property type="match status" value="1"/>
</dbReference>
<dbReference type="InterPro" id="IPR037459">
    <property type="entry name" value="RhgT-like"/>
</dbReference>
<dbReference type="EMBL" id="SRLC01000001">
    <property type="protein sequence ID" value="TGE24798.1"/>
    <property type="molecule type" value="Genomic_DNA"/>
</dbReference>
<dbReference type="PANTHER" id="PTHR43695:SF1">
    <property type="entry name" value="RHAMNOGALACTURONAN ACETYLESTERASE"/>
    <property type="match status" value="1"/>
</dbReference>